<gene>
    <name evidence="10" type="ORF">MNOR_LOCUS18235</name>
</gene>
<dbReference type="Proteomes" id="UP001497623">
    <property type="component" value="Unassembled WGS sequence"/>
</dbReference>
<dbReference type="FunFam" id="2.40.10.10:FF:000002">
    <property type="entry name" value="Transmembrane protease serine"/>
    <property type="match status" value="1"/>
</dbReference>
<reference evidence="10 11" key="1">
    <citation type="submission" date="2024-05" db="EMBL/GenBank/DDBJ databases">
        <authorList>
            <person name="Wallberg A."/>
        </authorList>
    </citation>
    <scope>NUCLEOTIDE SEQUENCE [LARGE SCALE GENOMIC DNA]</scope>
</reference>
<dbReference type="PROSITE" id="PS50240">
    <property type="entry name" value="TRYPSIN_DOM"/>
    <property type="match status" value="1"/>
</dbReference>
<evidence type="ECO:0000256" key="7">
    <source>
        <dbReference type="ARBA" id="ARBA00024195"/>
    </source>
</evidence>
<dbReference type="InterPro" id="IPR001254">
    <property type="entry name" value="Trypsin_dom"/>
</dbReference>
<proteinExistence type="inferred from homology"/>
<dbReference type="Pfam" id="PF00089">
    <property type="entry name" value="Trypsin"/>
    <property type="match status" value="1"/>
</dbReference>
<comment type="similarity">
    <text evidence="7">Belongs to the peptidase S1 family. CLIP subfamily.</text>
</comment>
<feature type="domain" description="Peptidase S1" evidence="9">
    <location>
        <begin position="24"/>
        <end position="270"/>
    </location>
</feature>
<dbReference type="CDD" id="cd00190">
    <property type="entry name" value="Tryp_SPc"/>
    <property type="match status" value="1"/>
</dbReference>
<dbReference type="InterPro" id="IPR033116">
    <property type="entry name" value="TRYPSIN_SER"/>
</dbReference>
<dbReference type="FunFam" id="2.40.10.10:FF:000068">
    <property type="entry name" value="transmembrane protease serine 2"/>
    <property type="match status" value="1"/>
</dbReference>
<evidence type="ECO:0000313" key="11">
    <source>
        <dbReference type="Proteomes" id="UP001497623"/>
    </source>
</evidence>
<dbReference type="SUPFAM" id="SSF50494">
    <property type="entry name" value="Trypsin-like serine proteases"/>
    <property type="match status" value="1"/>
</dbReference>
<dbReference type="GO" id="GO:0006508">
    <property type="term" value="P:proteolysis"/>
    <property type="evidence" value="ECO:0007669"/>
    <property type="project" value="UniProtKB-KW"/>
</dbReference>
<keyword evidence="4 8" id="KW-0378">Hydrolase</keyword>
<dbReference type="AlphaFoldDB" id="A0AAV2R210"/>
<dbReference type="EMBL" id="CAXKWB010012937">
    <property type="protein sequence ID" value="CAL4106020.1"/>
    <property type="molecule type" value="Genomic_DNA"/>
</dbReference>
<evidence type="ECO:0000256" key="6">
    <source>
        <dbReference type="ARBA" id="ARBA00023157"/>
    </source>
</evidence>
<evidence type="ECO:0000256" key="4">
    <source>
        <dbReference type="ARBA" id="ARBA00022801"/>
    </source>
</evidence>
<dbReference type="PANTHER" id="PTHR24264:SF65">
    <property type="entry name" value="SRCR DOMAIN-CONTAINING PROTEIN"/>
    <property type="match status" value="1"/>
</dbReference>
<keyword evidence="11" id="KW-1185">Reference proteome</keyword>
<dbReference type="PRINTS" id="PR00722">
    <property type="entry name" value="CHYMOTRYPSIN"/>
</dbReference>
<keyword evidence="3 8" id="KW-0645">Protease</keyword>
<feature type="non-terminal residue" evidence="10">
    <location>
        <position position="309"/>
    </location>
</feature>
<evidence type="ECO:0000256" key="1">
    <source>
        <dbReference type="ARBA" id="ARBA00004613"/>
    </source>
</evidence>
<dbReference type="InterPro" id="IPR043504">
    <property type="entry name" value="Peptidase_S1_PA_chymotrypsin"/>
</dbReference>
<organism evidence="10 11">
    <name type="scientific">Meganyctiphanes norvegica</name>
    <name type="common">Northern krill</name>
    <name type="synonym">Thysanopoda norvegica</name>
    <dbReference type="NCBI Taxonomy" id="48144"/>
    <lineage>
        <taxon>Eukaryota</taxon>
        <taxon>Metazoa</taxon>
        <taxon>Ecdysozoa</taxon>
        <taxon>Arthropoda</taxon>
        <taxon>Crustacea</taxon>
        <taxon>Multicrustacea</taxon>
        <taxon>Malacostraca</taxon>
        <taxon>Eumalacostraca</taxon>
        <taxon>Eucarida</taxon>
        <taxon>Euphausiacea</taxon>
        <taxon>Euphausiidae</taxon>
        <taxon>Meganyctiphanes</taxon>
    </lineage>
</organism>
<evidence type="ECO:0000259" key="9">
    <source>
        <dbReference type="PROSITE" id="PS50240"/>
    </source>
</evidence>
<dbReference type="PROSITE" id="PS00134">
    <property type="entry name" value="TRYPSIN_HIS"/>
    <property type="match status" value="1"/>
</dbReference>
<evidence type="ECO:0000256" key="3">
    <source>
        <dbReference type="ARBA" id="ARBA00022670"/>
    </source>
</evidence>
<keyword evidence="5 8" id="KW-0720">Serine protease</keyword>
<dbReference type="InterPro" id="IPR009003">
    <property type="entry name" value="Peptidase_S1_PA"/>
</dbReference>
<evidence type="ECO:0000256" key="2">
    <source>
        <dbReference type="ARBA" id="ARBA00022525"/>
    </source>
</evidence>
<dbReference type="Gene3D" id="2.40.10.10">
    <property type="entry name" value="Trypsin-like serine proteases"/>
    <property type="match status" value="2"/>
</dbReference>
<dbReference type="GO" id="GO:0004252">
    <property type="term" value="F:serine-type endopeptidase activity"/>
    <property type="evidence" value="ECO:0007669"/>
    <property type="project" value="InterPro"/>
</dbReference>
<evidence type="ECO:0000256" key="5">
    <source>
        <dbReference type="ARBA" id="ARBA00022825"/>
    </source>
</evidence>
<evidence type="ECO:0000256" key="8">
    <source>
        <dbReference type="RuleBase" id="RU363034"/>
    </source>
</evidence>
<keyword evidence="6" id="KW-1015">Disulfide bond</keyword>
<name>A0AAV2R210_MEGNR</name>
<accession>A0AAV2R210</accession>
<keyword evidence="2" id="KW-0964">Secreted</keyword>
<dbReference type="GO" id="GO:0005615">
    <property type="term" value="C:extracellular space"/>
    <property type="evidence" value="ECO:0007669"/>
    <property type="project" value="TreeGrafter"/>
</dbReference>
<dbReference type="PROSITE" id="PS00135">
    <property type="entry name" value="TRYPSIN_SER"/>
    <property type="match status" value="1"/>
</dbReference>
<sequence length="309" mass="34418">MFVFAELSRNTLSEVVHVISVAYTFSGLSRKYCEFGKYQVQECEMPWQVSLQQHGSHFCGATLIGQHWAVTAAHCTRNIDYNHVTAMVGGWDLNEKNTEYDIKKVIVGDYHSATMTNDIALLRLVSKPKKRSSRVDQKAIPIALDQRQEVADEECVVSGWGRLSESGSLPNILRATMVNLLTDDKCQEMVHSASSYKTFTTNLCAGGGERDACQGDSGGPLVCCRKSSEEVSGCRLSGITSWGIGCATRGVPGIYTEVGHYVDWIQKHIEEEDGHLRQLEDGHLRQLVKFKEDSNPEVVEVENLNRNED</sequence>
<dbReference type="InterPro" id="IPR050127">
    <property type="entry name" value="Serine_Proteases_S1"/>
</dbReference>
<comment type="caution">
    <text evidence="10">The sequence shown here is derived from an EMBL/GenBank/DDBJ whole genome shotgun (WGS) entry which is preliminary data.</text>
</comment>
<comment type="subcellular location">
    <subcellularLocation>
        <location evidence="1">Secreted</location>
    </subcellularLocation>
</comment>
<dbReference type="InterPro" id="IPR001314">
    <property type="entry name" value="Peptidase_S1A"/>
</dbReference>
<protein>
    <recommendedName>
        <fullName evidence="9">Peptidase S1 domain-containing protein</fullName>
    </recommendedName>
</protein>
<evidence type="ECO:0000313" key="10">
    <source>
        <dbReference type="EMBL" id="CAL4106020.1"/>
    </source>
</evidence>
<dbReference type="InterPro" id="IPR018114">
    <property type="entry name" value="TRYPSIN_HIS"/>
</dbReference>
<dbReference type="PANTHER" id="PTHR24264">
    <property type="entry name" value="TRYPSIN-RELATED"/>
    <property type="match status" value="1"/>
</dbReference>
<dbReference type="SMART" id="SM00020">
    <property type="entry name" value="Tryp_SPc"/>
    <property type="match status" value="1"/>
</dbReference>